<feature type="compositionally biased region" description="Basic and acidic residues" evidence="6">
    <location>
        <begin position="58"/>
        <end position="71"/>
    </location>
</feature>
<gene>
    <name evidence="9" type="primary">LOC103696577</name>
</gene>
<dbReference type="CDD" id="cd14686">
    <property type="entry name" value="bZIP"/>
    <property type="match status" value="1"/>
</dbReference>
<reference evidence="9" key="2">
    <citation type="submission" date="2025-08" db="UniProtKB">
        <authorList>
            <consortium name="RefSeq"/>
        </authorList>
    </citation>
    <scope>IDENTIFICATION</scope>
    <source>
        <tissue evidence="9">Young leaves</tissue>
    </source>
</reference>
<dbReference type="KEGG" id="pda:103696577"/>
<keyword evidence="5" id="KW-0539">Nucleus</keyword>
<dbReference type="Gene3D" id="4.10.280.10">
    <property type="entry name" value="Helix-loop-helix DNA-binding domain"/>
    <property type="match status" value="1"/>
</dbReference>
<dbReference type="OrthoDB" id="515493at2759"/>
<accession>A0A8B7BGU0</accession>
<dbReference type="PANTHER" id="PTHR46133">
    <property type="entry name" value="BHLH TRANSCRIPTION FACTOR"/>
    <property type="match status" value="1"/>
</dbReference>
<organism evidence="8 9">
    <name type="scientific">Phoenix dactylifera</name>
    <name type="common">Date palm</name>
    <dbReference type="NCBI Taxonomy" id="42345"/>
    <lineage>
        <taxon>Eukaryota</taxon>
        <taxon>Viridiplantae</taxon>
        <taxon>Streptophyta</taxon>
        <taxon>Embryophyta</taxon>
        <taxon>Tracheophyta</taxon>
        <taxon>Spermatophyta</taxon>
        <taxon>Magnoliopsida</taxon>
        <taxon>Liliopsida</taxon>
        <taxon>Arecaceae</taxon>
        <taxon>Coryphoideae</taxon>
        <taxon>Phoeniceae</taxon>
        <taxon>Phoenix</taxon>
    </lineage>
</organism>
<keyword evidence="3" id="KW-0238">DNA-binding</keyword>
<evidence type="ECO:0000313" key="8">
    <source>
        <dbReference type="Proteomes" id="UP000228380"/>
    </source>
</evidence>
<dbReference type="Proteomes" id="UP000228380">
    <property type="component" value="Chromosome 3"/>
</dbReference>
<keyword evidence="2" id="KW-0805">Transcription regulation</keyword>
<dbReference type="GO" id="GO:0003700">
    <property type="term" value="F:DNA-binding transcription factor activity"/>
    <property type="evidence" value="ECO:0007669"/>
    <property type="project" value="InterPro"/>
</dbReference>
<dbReference type="GO" id="GO:0000976">
    <property type="term" value="F:transcription cis-regulatory region binding"/>
    <property type="evidence" value="ECO:0007669"/>
    <property type="project" value="UniProtKB-ARBA"/>
</dbReference>
<feature type="region of interest" description="Disordered" evidence="6">
    <location>
        <begin position="44"/>
        <end position="85"/>
    </location>
</feature>
<dbReference type="GeneID" id="103696577"/>
<dbReference type="InterPro" id="IPR036638">
    <property type="entry name" value="HLH_DNA-bd_sf"/>
</dbReference>
<reference evidence="8" key="1">
    <citation type="journal article" date="2019" name="Nat. Commun.">
        <title>Genome-wide association mapping of date palm fruit traits.</title>
        <authorList>
            <person name="Hazzouri K.M."/>
            <person name="Gros-Balthazard M."/>
            <person name="Flowers J.M."/>
            <person name="Copetti D."/>
            <person name="Lemansour A."/>
            <person name="Lebrun M."/>
            <person name="Masmoudi K."/>
            <person name="Ferrand S."/>
            <person name="Dhar M.I."/>
            <person name="Fresquez Z.A."/>
            <person name="Rosas U."/>
            <person name="Zhang J."/>
            <person name="Talag J."/>
            <person name="Lee S."/>
            <person name="Kudrna D."/>
            <person name="Powell R.F."/>
            <person name="Leitch I.J."/>
            <person name="Krueger R.R."/>
            <person name="Wing R.A."/>
            <person name="Amiri K.M.A."/>
            <person name="Purugganan M.D."/>
        </authorList>
    </citation>
    <scope>NUCLEOTIDE SEQUENCE [LARGE SCALE GENOMIC DNA]</scope>
    <source>
        <strain evidence="8">cv. Khalas</strain>
    </source>
</reference>
<dbReference type="InterPro" id="IPR044818">
    <property type="entry name" value="ILR3-like"/>
</dbReference>
<proteinExistence type="inferred from homology"/>
<evidence type="ECO:0000256" key="2">
    <source>
        <dbReference type="ARBA" id="ARBA00023015"/>
    </source>
</evidence>
<evidence type="ECO:0000256" key="1">
    <source>
        <dbReference type="ARBA" id="ARBA00005510"/>
    </source>
</evidence>
<dbReference type="Pfam" id="PF00010">
    <property type="entry name" value="HLH"/>
    <property type="match status" value="1"/>
</dbReference>
<evidence type="ECO:0000256" key="3">
    <source>
        <dbReference type="ARBA" id="ARBA00023125"/>
    </source>
</evidence>
<dbReference type="RefSeq" id="XP_008776472.1">
    <property type="nucleotide sequence ID" value="XM_008778250.4"/>
</dbReference>
<dbReference type="SMART" id="SM00353">
    <property type="entry name" value="HLH"/>
    <property type="match status" value="1"/>
</dbReference>
<dbReference type="InterPro" id="IPR011598">
    <property type="entry name" value="bHLH_dom"/>
</dbReference>
<name>A0A8B7BGU0_PHODC</name>
<dbReference type="GO" id="GO:0006879">
    <property type="term" value="P:intracellular iron ion homeostasis"/>
    <property type="evidence" value="ECO:0007669"/>
    <property type="project" value="InterPro"/>
</dbReference>
<evidence type="ECO:0000256" key="4">
    <source>
        <dbReference type="ARBA" id="ARBA00023163"/>
    </source>
</evidence>
<dbReference type="GO" id="GO:0046983">
    <property type="term" value="F:protein dimerization activity"/>
    <property type="evidence" value="ECO:0007669"/>
    <property type="project" value="InterPro"/>
</dbReference>
<evidence type="ECO:0000313" key="9">
    <source>
        <dbReference type="RefSeq" id="XP_008776472.1"/>
    </source>
</evidence>
<dbReference type="CDD" id="cd11446">
    <property type="entry name" value="bHLH_AtILR3_like"/>
    <property type="match status" value="1"/>
</dbReference>
<dbReference type="AlphaFoldDB" id="A0A8B7BGU0"/>
<dbReference type="SUPFAM" id="SSF47459">
    <property type="entry name" value="HLH, helix-loop-helix DNA-binding domain"/>
    <property type="match status" value="1"/>
</dbReference>
<comment type="similarity">
    <text evidence="1">Belongs to the bHLH protein family.</text>
</comment>
<dbReference type="FunFam" id="4.10.280.10:FF:000104">
    <property type="entry name" value="Transcription factor bHLH34"/>
    <property type="match status" value="1"/>
</dbReference>
<protein>
    <submittedName>
        <fullName evidence="9">Transcription factor ILR3-like</fullName>
    </submittedName>
</protein>
<evidence type="ECO:0000256" key="5">
    <source>
        <dbReference type="ARBA" id="ARBA00023242"/>
    </source>
</evidence>
<feature type="region of interest" description="Disordered" evidence="6">
    <location>
        <begin position="176"/>
        <end position="195"/>
    </location>
</feature>
<keyword evidence="8" id="KW-1185">Reference proteome</keyword>
<dbReference type="PANTHER" id="PTHR46133:SF28">
    <property type="entry name" value="BHLH TRANSCRIPTION FACTOR"/>
    <property type="match status" value="1"/>
</dbReference>
<evidence type="ECO:0000259" key="7">
    <source>
        <dbReference type="PROSITE" id="PS50888"/>
    </source>
</evidence>
<evidence type="ECO:0000256" key="6">
    <source>
        <dbReference type="SAM" id="MobiDB-lite"/>
    </source>
</evidence>
<dbReference type="PROSITE" id="PS50888">
    <property type="entry name" value="BHLH"/>
    <property type="match status" value="1"/>
</dbReference>
<keyword evidence="4" id="KW-0804">Transcription</keyword>
<feature type="domain" description="BHLH" evidence="7">
    <location>
        <begin position="75"/>
        <end position="126"/>
    </location>
</feature>
<sequence>MGSPEHPNWFLDCPLIDDMPVPETDFAAPTGGLNWNPQGFNPYPDVSVEINGSIANSDGHKEPGSQKRMRSESCSGPSSKACREKMRRDRLNERFLDLSSILDPGKPPKMDKATILNDAVHMVTQLRTEAQKLKESNESLQDKINELKAEKSELRDEKQRLKAEKESLEQQLKLLNPQPSYVPPPPVMPAAFSAQGQPTGQKLMMPVISFPGFPMWQFMPPADVDTSKDAETCPPVA</sequence>